<keyword evidence="2" id="KW-1185">Reference proteome</keyword>
<protein>
    <submittedName>
        <fullName evidence="1">Uncharacterized protein</fullName>
    </submittedName>
</protein>
<reference evidence="2" key="1">
    <citation type="submission" date="2016-11" db="EMBL/GenBank/DDBJ databases">
        <authorList>
            <person name="Varghese N."/>
            <person name="Submissions S."/>
        </authorList>
    </citation>
    <scope>NUCLEOTIDE SEQUENCE [LARGE SCALE GENOMIC DNA]</scope>
    <source>
        <strain evidence="2">DSM 26899</strain>
    </source>
</reference>
<name>A0A1M7G0J0_9FLAO</name>
<dbReference type="EMBL" id="FRAV01000034">
    <property type="protein sequence ID" value="SHM09793.1"/>
    <property type="molecule type" value="Genomic_DNA"/>
</dbReference>
<organism evidence="1 2">
    <name type="scientific">Chryseobacterium polytrichastri</name>
    <dbReference type="NCBI Taxonomy" id="1302687"/>
    <lineage>
        <taxon>Bacteria</taxon>
        <taxon>Pseudomonadati</taxon>
        <taxon>Bacteroidota</taxon>
        <taxon>Flavobacteriia</taxon>
        <taxon>Flavobacteriales</taxon>
        <taxon>Weeksellaceae</taxon>
        <taxon>Chryseobacterium group</taxon>
        <taxon>Chryseobacterium</taxon>
    </lineage>
</organism>
<proteinExistence type="predicted"/>
<dbReference type="Proteomes" id="UP000184364">
    <property type="component" value="Unassembled WGS sequence"/>
</dbReference>
<evidence type="ECO:0000313" key="2">
    <source>
        <dbReference type="Proteomes" id="UP000184364"/>
    </source>
</evidence>
<dbReference type="STRING" id="1302687.SAMN05444267_103418"/>
<evidence type="ECO:0000313" key="1">
    <source>
        <dbReference type="EMBL" id="SHM09793.1"/>
    </source>
</evidence>
<gene>
    <name evidence="1" type="ORF">SAMN05444267_103418</name>
</gene>
<accession>A0A1M7G0J0</accession>
<dbReference type="AlphaFoldDB" id="A0A1M7G0J0"/>
<sequence>MIKSLFIFLMFISTFIFGQNNCQYSVKIKNDNLKNTGLFTLSIMNVGNESFKIPKELNVCNMRLKDLEFFNEETNSFEKMKMGNKDIDCFTYRNKDKNLKPQKTHSYTINIKSDFEVLQNSKFFETSNNRKYRFKLIFSLDSYNRCGESNTLITDWIYKN</sequence>